<feature type="transmembrane region" description="Helical" evidence="1">
    <location>
        <begin position="66"/>
        <end position="86"/>
    </location>
</feature>
<accession>A0A1G1Y1H7</accession>
<proteinExistence type="predicted"/>
<dbReference type="EMBL" id="MHIG01000035">
    <property type="protein sequence ID" value="OGY46189.1"/>
    <property type="molecule type" value="Genomic_DNA"/>
</dbReference>
<keyword evidence="1" id="KW-0472">Membrane</keyword>
<feature type="transmembrane region" description="Helical" evidence="1">
    <location>
        <begin position="98"/>
        <end position="117"/>
    </location>
</feature>
<keyword evidence="1" id="KW-0812">Transmembrane</keyword>
<comment type="caution">
    <text evidence="2">The sequence shown here is derived from an EMBL/GenBank/DDBJ whole genome shotgun (WGS) entry which is preliminary data.</text>
</comment>
<sequence>MFEVFFPIAIIWLMYIGVGVLAFQFLQTREKIKVVSESPAYIWSVSFLIGAGVVTLGEFVLSLIKVPFWISLCGFGAIALYSLFLYRHTLCSPTRKPQTIFTILFWIGTVIMMFFFFTRSISRVTYTWDSIAFWTPKMFALWSDQTVHLEGLRNFNHPEYPLLLPLTGANAFTIVGEYNEVSAKAVIFGFSLALFLLIGNALLTQKSSKLQKVFWMVLFLSIFIVREHVAGEYAGTADIFVGTYFVAGTIALLKKHRLIALVLWLFAAWNKSEGLVFAGVTTLLLFLSYPSLRKWIVFSFATIAVPWQLFTKLSGLGSQYFAFGSLYARPWIEYAVYSVHAFREEFRNLQKWNLVFFFFLAQSFCAIKRIAQHKELRIIYAGLTVQLLSYMVIFTIAPEEQASFIAAAISRLTLHLAPTALIVTAYLFSQEFHAKHQKT</sequence>
<evidence type="ECO:0000256" key="1">
    <source>
        <dbReference type="SAM" id="Phobius"/>
    </source>
</evidence>
<feature type="transmembrane region" description="Helical" evidence="1">
    <location>
        <begin position="185"/>
        <end position="203"/>
    </location>
</feature>
<evidence type="ECO:0000313" key="3">
    <source>
        <dbReference type="Proteomes" id="UP000178385"/>
    </source>
</evidence>
<protein>
    <recommendedName>
        <fullName evidence="4">Glycosyltransferase RgtA/B/C/D-like domain-containing protein</fullName>
    </recommendedName>
</protein>
<dbReference type="Proteomes" id="UP000178385">
    <property type="component" value="Unassembled WGS sequence"/>
</dbReference>
<feature type="transmembrane region" description="Helical" evidence="1">
    <location>
        <begin position="38"/>
        <end position="60"/>
    </location>
</feature>
<evidence type="ECO:0008006" key="4">
    <source>
        <dbReference type="Google" id="ProtNLM"/>
    </source>
</evidence>
<feature type="transmembrane region" description="Helical" evidence="1">
    <location>
        <begin position="378"/>
        <end position="397"/>
    </location>
</feature>
<keyword evidence="1" id="KW-1133">Transmembrane helix</keyword>
<feature type="transmembrane region" description="Helical" evidence="1">
    <location>
        <begin position="403"/>
        <end position="428"/>
    </location>
</feature>
<dbReference type="AlphaFoldDB" id="A0A1G1Y1H7"/>
<evidence type="ECO:0000313" key="2">
    <source>
        <dbReference type="EMBL" id="OGY46189.1"/>
    </source>
</evidence>
<reference evidence="2 3" key="1">
    <citation type="journal article" date="2016" name="Nat. Commun.">
        <title>Thousands of microbial genomes shed light on interconnected biogeochemical processes in an aquifer system.</title>
        <authorList>
            <person name="Anantharaman K."/>
            <person name="Brown C.T."/>
            <person name="Hug L.A."/>
            <person name="Sharon I."/>
            <person name="Castelle C.J."/>
            <person name="Probst A.J."/>
            <person name="Thomas B.C."/>
            <person name="Singh A."/>
            <person name="Wilkins M.J."/>
            <person name="Karaoz U."/>
            <person name="Brodie E.L."/>
            <person name="Williams K.H."/>
            <person name="Hubbard S.S."/>
            <person name="Banfield J.F."/>
        </authorList>
    </citation>
    <scope>NUCLEOTIDE SEQUENCE [LARGE SCALE GENOMIC DNA]</scope>
</reference>
<feature type="transmembrane region" description="Helical" evidence="1">
    <location>
        <begin position="210"/>
        <end position="227"/>
    </location>
</feature>
<name>A0A1G1Y1H7_9BACT</name>
<feature type="transmembrane region" description="Helical" evidence="1">
    <location>
        <begin position="6"/>
        <end position="26"/>
    </location>
</feature>
<organism evidence="2 3">
    <name type="scientific">Candidatus Buchananbacteria bacterium RIFCSPHIGHO2_01_FULL_47_11b</name>
    <dbReference type="NCBI Taxonomy" id="1797537"/>
    <lineage>
        <taxon>Bacteria</taxon>
        <taxon>Candidatus Buchananiibacteriota</taxon>
    </lineage>
</organism>
<gene>
    <name evidence="2" type="ORF">A2840_02520</name>
</gene>
<feature type="transmembrane region" description="Helical" evidence="1">
    <location>
        <begin position="233"/>
        <end position="253"/>
    </location>
</feature>